<gene>
    <name evidence="2" type="ORF">Enr13x_07060</name>
</gene>
<dbReference type="Proteomes" id="UP000319004">
    <property type="component" value="Chromosome"/>
</dbReference>
<sequence>MTETLTLPADVDQASYSNEPLGPSSQGCCKVSNGNVCGSGSLVGVRNGRSLILTNAHVAGTKLGKSMRCTFPHANNKTVTATVIMAAYSDRIMMDWAVLEADRKLDLPHVKLQNQVPEGEHYTGGYPRCRGPYYQRLNTTRITHNGTVWRWQPISIGGQSGSGVHSARDNLQYGLLTWSWGGDGAGQTMRSVWLQYANRAAVGFPRPLDLVELSDRAEDLEEGFFQQTNITTLPIWDHLDDGGDDDQPEDPEPNPELAEFMIRQLGEWQAEVSNAMERVRKFLPEGDGDDGGGNDTGPLFGL</sequence>
<feature type="region of interest" description="Disordered" evidence="1">
    <location>
        <begin position="282"/>
        <end position="302"/>
    </location>
</feature>
<feature type="region of interest" description="Disordered" evidence="1">
    <location>
        <begin position="235"/>
        <end position="255"/>
    </location>
</feature>
<evidence type="ECO:0000313" key="3">
    <source>
        <dbReference type="Proteomes" id="UP000319004"/>
    </source>
</evidence>
<dbReference type="KEGG" id="snep:Enr13x_07060"/>
<dbReference type="Gene3D" id="2.40.10.10">
    <property type="entry name" value="Trypsin-like serine proteases"/>
    <property type="match status" value="1"/>
</dbReference>
<dbReference type="EMBL" id="CP037423">
    <property type="protein sequence ID" value="QDV40870.1"/>
    <property type="molecule type" value="Genomic_DNA"/>
</dbReference>
<dbReference type="InterPro" id="IPR009003">
    <property type="entry name" value="Peptidase_S1_PA"/>
</dbReference>
<evidence type="ECO:0000256" key="1">
    <source>
        <dbReference type="SAM" id="MobiDB-lite"/>
    </source>
</evidence>
<accession>A0A518HJC7</accession>
<dbReference type="InterPro" id="IPR043504">
    <property type="entry name" value="Peptidase_S1_PA_chymotrypsin"/>
</dbReference>
<dbReference type="Pfam" id="PF13365">
    <property type="entry name" value="Trypsin_2"/>
    <property type="match status" value="1"/>
</dbReference>
<feature type="compositionally biased region" description="Acidic residues" evidence="1">
    <location>
        <begin position="242"/>
        <end position="253"/>
    </location>
</feature>
<evidence type="ECO:0008006" key="4">
    <source>
        <dbReference type="Google" id="ProtNLM"/>
    </source>
</evidence>
<evidence type="ECO:0000313" key="2">
    <source>
        <dbReference type="EMBL" id="QDV40870.1"/>
    </source>
</evidence>
<dbReference type="AlphaFoldDB" id="A0A518HJC7"/>
<protein>
    <recommendedName>
        <fullName evidence="4">Trypsin</fullName>
    </recommendedName>
</protein>
<dbReference type="SUPFAM" id="SSF50494">
    <property type="entry name" value="Trypsin-like serine proteases"/>
    <property type="match status" value="1"/>
</dbReference>
<name>A0A518HJC7_9BACT</name>
<proteinExistence type="predicted"/>
<keyword evidence="3" id="KW-1185">Reference proteome</keyword>
<organism evidence="2 3">
    <name type="scientific">Stieleria neptunia</name>
    <dbReference type="NCBI Taxonomy" id="2527979"/>
    <lineage>
        <taxon>Bacteria</taxon>
        <taxon>Pseudomonadati</taxon>
        <taxon>Planctomycetota</taxon>
        <taxon>Planctomycetia</taxon>
        <taxon>Pirellulales</taxon>
        <taxon>Pirellulaceae</taxon>
        <taxon>Stieleria</taxon>
    </lineage>
</organism>
<reference evidence="2 3" key="1">
    <citation type="submission" date="2019-03" db="EMBL/GenBank/DDBJ databases">
        <title>Deep-cultivation of Planctomycetes and their phenomic and genomic characterization uncovers novel biology.</title>
        <authorList>
            <person name="Wiegand S."/>
            <person name="Jogler M."/>
            <person name="Boedeker C."/>
            <person name="Pinto D."/>
            <person name="Vollmers J."/>
            <person name="Rivas-Marin E."/>
            <person name="Kohn T."/>
            <person name="Peeters S.H."/>
            <person name="Heuer A."/>
            <person name="Rast P."/>
            <person name="Oberbeckmann S."/>
            <person name="Bunk B."/>
            <person name="Jeske O."/>
            <person name="Meyerdierks A."/>
            <person name="Storesund J.E."/>
            <person name="Kallscheuer N."/>
            <person name="Luecker S."/>
            <person name="Lage O.M."/>
            <person name="Pohl T."/>
            <person name="Merkel B.J."/>
            <person name="Hornburger P."/>
            <person name="Mueller R.-W."/>
            <person name="Bruemmer F."/>
            <person name="Labrenz M."/>
            <person name="Spormann A.M."/>
            <person name="Op den Camp H."/>
            <person name="Overmann J."/>
            <person name="Amann R."/>
            <person name="Jetten M.S.M."/>
            <person name="Mascher T."/>
            <person name="Medema M.H."/>
            <person name="Devos D.P."/>
            <person name="Kaster A.-K."/>
            <person name="Ovreas L."/>
            <person name="Rohde M."/>
            <person name="Galperin M.Y."/>
            <person name="Jogler C."/>
        </authorList>
    </citation>
    <scope>NUCLEOTIDE SEQUENCE [LARGE SCALE GENOMIC DNA]</scope>
    <source>
        <strain evidence="2 3">Enr13</strain>
    </source>
</reference>